<sequence>MDLKTRYKPNVVFIAETRVSGARAENIISSLGFGNFFKLDPLGYADGLWILWDKAEIEMKLFGHTFQEIHAKMEASLDNLLEIEVDMVEVGDIMVDSLDYFEKTHKYHKYYGNVNN</sequence>
<dbReference type="AlphaFoldDB" id="A0A834W8J7"/>
<keyword evidence="1" id="KW-0808">Transferase</keyword>
<comment type="caution">
    <text evidence="1">The sequence shown here is derived from an EMBL/GenBank/DDBJ whole genome shotgun (WGS) entry which is preliminary data.</text>
</comment>
<keyword evidence="1" id="KW-0695">RNA-directed DNA polymerase</keyword>
<organism evidence="1 2">
    <name type="scientific">Senna tora</name>
    <dbReference type="NCBI Taxonomy" id="362788"/>
    <lineage>
        <taxon>Eukaryota</taxon>
        <taxon>Viridiplantae</taxon>
        <taxon>Streptophyta</taxon>
        <taxon>Embryophyta</taxon>
        <taxon>Tracheophyta</taxon>
        <taxon>Spermatophyta</taxon>
        <taxon>Magnoliopsida</taxon>
        <taxon>eudicotyledons</taxon>
        <taxon>Gunneridae</taxon>
        <taxon>Pentapetalae</taxon>
        <taxon>rosids</taxon>
        <taxon>fabids</taxon>
        <taxon>Fabales</taxon>
        <taxon>Fabaceae</taxon>
        <taxon>Caesalpinioideae</taxon>
        <taxon>Cassia clade</taxon>
        <taxon>Senna</taxon>
    </lineage>
</organism>
<evidence type="ECO:0000313" key="2">
    <source>
        <dbReference type="Proteomes" id="UP000634136"/>
    </source>
</evidence>
<dbReference type="GO" id="GO:0003964">
    <property type="term" value="F:RNA-directed DNA polymerase activity"/>
    <property type="evidence" value="ECO:0007669"/>
    <property type="project" value="UniProtKB-KW"/>
</dbReference>
<gene>
    <name evidence="1" type="ORF">G2W53_040095</name>
</gene>
<keyword evidence="1" id="KW-0548">Nucleotidyltransferase</keyword>
<accession>A0A834W8J7</accession>
<dbReference type="Proteomes" id="UP000634136">
    <property type="component" value="Unassembled WGS sequence"/>
</dbReference>
<protein>
    <submittedName>
        <fullName evidence="1">Reverse transcriptase</fullName>
    </submittedName>
</protein>
<proteinExistence type="predicted"/>
<keyword evidence="2" id="KW-1185">Reference proteome</keyword>
<dbReference type="PANTHER" id="PTHR35218">
    <property type="entry name" value="RNASE H DOMAIN-CONTAINING PROTEIN"/>
    <property type="match status" value="1"/>
</dbReference>
<evidence type="ECO:0000313" key="1">
    <source>
        <dbReference type="EMBL" id="KAF7807934.1"/>
    </source>
</evidence>
<dbReference type="OrthoDB" id="1434605at2759"/>
<dbReference type="PANTHER" id="PTHR35218:SF9">
    <property type="entry name" value="ENDONUCLEASE_EXONUCLEASE_PHOSPHATASE DOMAIN-CONTAINING PROTEIN"/>
    <property type="match status" value="1"/>
</dbReference>
<name>A0A834W8J7_9FABA</name>
<dbReference type="EMBL" id="JAAIUW010000012">
    <property type="protein sequence ID" value="KAF7807934.1"/>
    <property type="molecule type" value="Genomic_DNA"/>
</dbReference>
<reference evidence="1" key="1">
    <citation type="submission" date="2020-09" db="EMBL/GenBank/DDBJ databases">
        <title>Genome-Enabled Discovery of Anthraquinone Biosynthesis in Senna tora.</title>
        <authorList>
            <person name="Kang S.-H."/>
            <person name="Pandey R.P."/>
            <person name="Lee C.-M."/>
            <person name="Sim J.-S."/>
            <person name="Jeong J.-T."/>
            <person name="Choi B.-S."/>
            <person name="Jung M."/>
            <person name="Ginzburg D."/>
            <person name="Zhao K."/>
            <person name="Won S.Y."/>
            <person name="Oh T.-J."/>
            <person name="Yu Y."/>
            <person name="Kim N.-H."/>
            <person name="Lee O.R."/>
            <person name="Lee T.-H."/>
            <person name="Bashyal P."/>
            <person name="Kim T.-S."/>
            <person name="Lee W.-H."/>
            <person name="Kawkins C."/>
            <person name="Kim C.-K."/>
            <person name="Kim J.S."/>
            <person name="Ahn B.O."/>
            <person name="Rhee S.Y."/>
            <person name="Sohng J.K."/>
        </authorList>
    </citation>
    <scope>NUCLEOTIDE SEQUENCE</scope>
    <source>
        <tissue evidence="1">Leaf</tissue>
    </source>
</reference>